<evidence type="ECO:0000256" key="1">
    <source>
        <dbReference type="SAM" id="Phobius"/>
    </source>
</evidence>
<dbReference type="EMBL" id="CP010767">
    <property type="protein sequence ID" value="ATG44258.1"/>
    <property type="molecule type" value="Genomic_DNA"/>
</dbReference>
<dbReference type="AlphaFoldDB" id="A0AAN1GSJ1"/>
<keyword evidence="1" id="KW-0812">Transmembrane</keyword>
<dbReference type="Proteomes" id="UP000218606">
    <property type="component" value="Chromosome"/>
</dbReference>
<evidence type="ECO:0000313" key="2">
    <source>
        <dbReference type="EMBL" id="ATG44258.1"/>
    </source>
</evidence>
<protein>
    <submittedName>
        <fullName evidence="2">Uncharacterized protein</fullName>
    </submittedName>
</protein>
<name>A0AAN1GSJ1_9RHOB</name>
<organism evidence="2 3">
    <name type="scientific">Phaeobacter piscinae</name>
    <dbReference type="NCBI Taxonomy" id="1580596"/>
    <lineage>
        <taxon>Bacteria</taxon>
        <taxon>Pseudomonadati</taxon>
        <taxon>Pseudomonadota</taxon>
        <taxon>Alphaproteobacteria</taxon>
        <taxon>Rhodobacterales</taxon>
        <taxon>Roseobacteraceae</taxon>
        <taxon>Phaeobacter</taxon>
    </lineage>
</organism>
<feature type="transmembrane region" description="Helical" evidence="1">
    <location>
        <begin position="32"/>
        <end position="50"/>
    </location>
</feature>
<proteinExistence type="predicted"/>
<keyword evidence="1" id="KW-0472">Membrane</keyword>
<accession>A0AAN1GSJ1</accession>
<reference evidence="2 3" key="1">
    <citation type="journal article" date="2017" name="Front. Microbiol.">
        <title>Phaeobacter piscinae sp. nov., a species of the Roseobacter group and potential aquaculture probiont.</title>
        <authorList>
            <person name="Sonnenschein E.C."/>
            <person name="Phippen C.B.W."/>
            <person name="Nielsen K.F."/>
            <person name="Mateiu R.V."/>
            <person name="Melchiorsen J."/>
            <person name="Gram L."/>
            <person name="Overmann J."/>
            <person name="Freese H.M."/>
        </authorList>
    </citation>
    <scope>NUCLEOTIDE SEQUENCE [LARGE SCALE GENOMIC DNA]</scope>
    <source>
        <strain evidence="2 3">P13</strain>
    </source>
</reference>
<gene>
    <name evidence="2" type="ORF">PhaeoP13_02337</name>
</gene>
<keyword evidence="1" id="KW-1133">Transmembrane helix</keyword>
<evidence type="ECO:0000313" key="3">
    <source>
        <dbReference type="Proteomes" id="UP000218606"/>
    </source>
</evidence>
<sequence>MRSFLSTPFANFCLCILCIFLFFVVPKLLSGFLNPIIPMVVVLLAVFYFGRRMVSFFEG</sequence>
<feature type="transmembrane region" description="Helical" evidence="1">
    <location>
        <begin position="9"/>
        <end position="26"/>
    </location>
</feature>